<dbReference type="HOGENOM" id="CLU_537248_0_0_0"/>
<keyword evidence="2" id="KW-1185">Reference proteome</keyword>
<dbReference type="eggNOG" id="ENOG5033MYE">
    <property type="taxonomic scope" value="Bacteria"/>
</dbReference>
<dbReference type="InParanoid" id="Q0EZT4"/>
<protein>
    <submittedName>
        <fullName evidence="1">Uncharacterized protein</fullName>
    </submittedName>
</protein>
<dbReference type="AlphaFoldDB" id="Q0EZT4"/>
<evidence type="ECO:0000313" key="2">
    <source>
        <dbReference type="Proteomes" id="UP000005297"/>
    </source>
</evidence>
<evidence type="ECO:0000313" key="1">
    <source>
        <dbReference type="EMBL" id="EAU54950.1"/>
    </source>
</evidence>
<dbReference type="STRING" id="314344.AL013_12845"/>
<proteinExistence type="predicted"/>
<dbReference type="EMBL" id="AATS01000005">
    <property type="protein sequence ID" value="EAU54950.1"/>
    <property type="molecule type" value="Genomic_DNA"/>
</dbReference>
<sequence>MENRTALLNYTITGPGKAQSFYDPKARIYHESDIQISDLQLGGDWKGSLLTTLRYTDSPQYDPNYTSIQNLAIHLADPQNNIDAGDVFANLSPYSMMKGIKGVGFQHNFGDDRNYVRAVYGSFDGQWAYLLLNSRLDEPMDRFGGGVRVQRAIDNLTVGANLAQVADRARDPKRGTSNVYRQVLPAVDWEYRSGGMVLSGEHAYSRSKLLPYASLSQSLQGYANRIVFRGIYRTFSLNGNVERVTPNFITLGGGATPDRMRYHARADWRLDRQWQIFSDYDQFYNSLSQQLSTRTHYETAEAGIIRRHLLGRRASALTISGRSRSKRTDDGSASARSHRIRLKYKDRAFDNALNYTLDYERLLNTDKAGIATTRLSNNLYHISVGYRGYDIGKWRVSGDFDFGRQELQNPTTANFDISDMMLLSLKAKSSGGSELGASYNLGSNRVTVAGSGSRQNRGMVYFSIAPKILHGGSIRSEYSLNDYRFDNVTRNYREGLLQVLINWNLKK</sequence>
<organism evidence="1 2">
    <name type="scientific">Mariprofundus ferrooxydans PV-1</name>
    <dbReference type="NCBI Taxonomy" id="314345"/>
    <lineage>
        <taxon>Bacteria</taxon>
        <taxon>Pseudomonadati</taxon>
        <taxon>Pseudomonadota</taxon>
        <taxon>Candidatius Mariprofundia</taxon>
        <taxon>Mariprofundales</taxon>
        <taxon>Mariprofundaceae</taxon>
        <taxon>Mariprofundus</taxon>
    </lineage>
</organism>
<accession>Q0EZT4</accession>
<dbReference type="Proteomes" id="UP000005297">
    <property type="component" value="Unassembled WGS sequence"/>
</dbReference>
<name>Q0EZT4_9PROT</name>
<reference evidence="1 2" key="1">
    <citation type="submission" date="2006-09" db="EMBL/GenBank/DDBJ databases">
        <authorList>
            <person name="Emerson D."/>
            <person name="Ferriera S."/>
            <person name="Johnson J."/>
            <person name="Kravitz S."/>
            <person name="Halpern A."/>
            <person name="Remington K."/>
            <person name="Beeson K."/>
            <person name="Tran B."/>
            <person name="Rogers Y.-H."/>
            <person name="Friedman R."/>
            <person name="Venter J.C."/>
        </authorList>
    </citation>
    <scope>NUCLEOTIDE SEQUENCE [LARGE SCALE GENOMIC DNA]</scope>
    <source>
        <strain evidence="1 2">PV-1</strain>
    </source>
</reference>
<gene>
    <name evidence="1" type="ORF">SPV1_09653</name>
</gene>
<comment type="caution">
    <text evidence="1">The sequence shown here is derived from an EMBL/GenBank/DDBJ whole genome shotgun (WGS) entry which is preliminary data.</text>
</comment>